<dbReference type="KEGG" id="achi:CDG60_08830"/>
<organism evidence="1 2">
    <name type="scientific">Acinetobacter chinensis</name>
    <dbReference type="NCBI Taxonomy" id="2004650"/>
    <lineage>
        <taxon>Bacteria</taxon>
        <taxon>Pseudomonadati</taxon>
        <taxon>Pseudomonadota</taxon>
        <taxon>Gammaproteobacteria</taxon>
        <taxon>Moraxellales</taxon>
        <taxon>Moraxellaceae</taxon>
        <taxon>Acinetobacter</taxon>
    </lineage>
</organism>
<dbReference type="InterPro" id="IPR016084">
    <property type="entry name" value="Haem_Oase-like_multi-hlx"/>
</dbReference>
<dbReference type="RefSeq" id="WP_087514431.1">
    <property type="nucleotide sequence ID" value="NZ_CP032134.1"/>
</dbReference>
<name>A0A3B7LUX2_9GAMM</name>
<accession>A0A3B7LUX2</accession>
<reference evidence="2" key="1">
    <citation type="submission" date="2018-09" db="EMBL/GenBank/DDBJ databases">
        <title>The complete genome of Acinetobacter sp. strain WCHAc010005.</title>
        <authorList>
            <person name="Hu Y."/>
            <person name="Long H."/>
            <person name="Feng Y."/>
            <person name="Zong Z."/>
        </authorList>
    </citation>
    <scope>NUCLEOTIDE SEQUENCE [LARGE SCALE GENOMIC DNA]</scope>
    <source>
        <strain evidence="2">WCHAc010005</strain>
    </source>
</reference>
<evidence type="ECO:0000313" key="2">
    <source>
        <dbReference type="Proteomes" id="UP000263753"/>
    </source>
</evidence>
<dbReference type="Pfam" id="PF14518">
    <property type="entry name" value="Haem_oxygenas_2"/>
    <property type="match status" value="1"/>
</dbReference>
<protein>
    <submittedName>
        <fullName evidence="1">Iron-containing redox enzyme family protein</fullName>
    </submittedName>
</protein>
<dbReference type="EMBL" id="CP032134">
    <property type="protein sequence ID" value="AXY56660.1"/>
    <property type="molecule type" value="Genomic_DNA"/>
</dbReference>
<evidence type="ECO:0000313" key="1">
    <source>
        <dbReference type="EMBL" id="AXY56660.1"/>
    </source>
</evidence>
<proteinExistence type="predicted"/>
<dbReference type="Proteomes" id="UP000263753">
    <property type="component" value="Chromosome"/>
</dbReference>
<dbReference type="SMART" id="SM01236">
    <property type="entry name" value="Haem_oxygenase_2"/>
    <property type="match status" value="1"/>
</dbReference>
<dbReference type="Gene3D" id="1.20.910.10">
    <property type="entry name" value="Heme oxygenase-like"/>
    <property type="match status" value="1"/>
</dbReference>
<sequence length="466" mass="54488">MTNAVKERILNLISRDNEQYQDIVNFFLDYDVNEIEKTLRADKIISNEIPKYKNNDLNFPERLVDLERWISQNHNSQCLNYSNYLERRRNGGKREFFQTVSEAYEFLYKVAPVKRVDGSWLYSLTKHWNDQEYRGLIQIYLEELGLGIRAKNHVCLFENLLTSHGLNQFLVNLGDEYYHQAAVQLALAYASSEFIPEILGFNLGYEQLPLHLLITNYELKELGIDSRYFNLHITIDNYDNGHAKLALESIQKISRRYDDEYEFMKKLKAGFALNDAGLSSNTIIQNLDTEAMVLNILQKKAIIGRHMHNNRCVIANKTTNEWLSDNENVSLFVQVLKDNGWIRLNEDPSNSRFWNMLNDDGKMSGVFSDIEKAFIYDWIAGTESDKFSYQVKPQLIEKFLDMDCIQSSHPNNLESLQHDILGINNIKDQLSKLVLYLSPHYHSQEIGLWSSRKYVEILYPYLATRN</sequence>
<dbReference type="AlphaFoldDB" id="A0A3B7LUX2"/>
<gene>
    <name evidence="1" type="ORF">CDG60_08830</name>
</gene>